<feature type="signal peptide" evidence="2">
    <location>
        <begin position="1"/>
        <end position="24"/>
    </location>
</feature>
<dbReference type="PANTHER" id="PTHR33392">
    <property type="entry name" value="POLYISOPRENYL-TEICHOIC ACID--PEPTIDOGLYCAN TEICHOIC ACID TRANSFERASE TAGU"/>
    <property type="match status" value="1"/>
</dbReference>
<feature type="chain" id="PRO_5046840285" evidence="2">
    <location>
        <begin position="25"/>
        <end position="280"/>
    </location>
</feature>
<dbReference type="EMBL" id="CP102453">
    <property type="protein sequence ID" value="UUX33670.1"/>
    <property type="molecule type" value="Genomic_DNA"/>
</dbReference>
<accession>A0ABY5P4Y5</accession>
<dbReference type="NCBIfam" id="TIGR00350">
    <property type="entry name" value="lytR_cpsA_psr"/>
    <property type="match status" value="1"/>
</dbReference>
<comment type="similarity">
    <text evidence="1">Belongs to the LytR/CpsA/Psr (LCP) family.</text>
</comment>
<dbReference type="Gene3D" id="3.40.630.190">
    <property type="entry name" value="LCP protein"/>
    <property type="match status" value="1"/>
</dbReference>
<sequence length="280" mass="30922">MKKGLIWLVVMLFMSMLPVGMAQAEEGTSSDTASEKSFSVLLLGVDTGDLGRIEQGRSDVMQIMTVNPSEQHITLSSIPRDTYVNIPGYYMDKINHAYAFGGVELSKATVEEWLGITIDNYVVVNMSGLKEIVDAVNGITVVPPTSFSIGGYDFVEGVETRLDGEAALAYSRERYTSGGDYARQGRQREVIEAVMKEAVNPAVLANLPQLLNAFSDNIDTDLDLMDMLSLFTKYANSDYTVDNYQFTGEGAMIDGIYYEMIYDSSYTEILGYIKADLQVE</sequence>
<evidence type="ECO:0000256" key="2">
    <source>
        <dbReference type="SAM" id="SignalP"/>
    </source>
</evidence>
<evidence type="ECO:0000256" key="1">
    <source>
        <dbReference type="ARBA" id="ARBA00006068"/>
    </source>
</evidence>
<dbReference type="RefSeq" id="WP_313793174.1">
    <property type="nucleotide sequence ID" value="NZ_CP102453.1"/>
</dbReference>
<evidence type="ECO:0000313" key="5">
    <source>
        <dbReference type="Proteomes" id="UP001315967"/>
    </source>
</evidence>
<dbReference type="Pfam" id="PF03816">
    <property type="entry name" value="LytR_cpsA_psr"/>
    <property type="match status" value="1"/>
</dbReference>
<organism evidence="4 5">
    <name type="scientific">Fundicoccus culcitae</name>
    <dbReference type="NCBI Taxonomy" id="2969821"/>
    <lineage>
        <taxon>Bacteria</taxon>
        <taxon>Bacillati</taxon>
        <taxon>Bacillota</taxon>
        <taxon>Bacilli</taxon>
        <taxon>Lactobacillales</taxon>
        <taxon>Aerococcaceae</taxon>
        <taxon>Fundicoccus</taxon>
    </lineage>
</organism>
<dbReference type="PANTHER" id="PTHR33392:SF6">
    <property type="entry name" value="POLYISOPRENYL-TEICHOIC ACID--PEPTIDOGLYCAN TEICHOIC ACID TRANSFERASE TAGU"/>
    <property type="match status" value="1"/>
</dbReference>
<proteinExistence type="inferred from homology"/>
<keyword evidence="5" id="KW-1185">Reference proteome</keyword>
<name>A0ABY5P4Y5_9LACT</name>
<evidence type="ECO:0000313" key="4">
    <source>
        <dbReference type="EMBL" id="UUX33670.1"/>
    </source>
</evidence>
<dbReference type="Proteomes" id="UP001315967">
    <property type="component" value="Chromosome"/>
</dbReference>
<dbReference type="InterPro" id="IPR050922">
    <property type="entry name" value="LytR/CpsA/Psr_CW_biosynth"/>
</dbReference>
<evidence type="ECO:0000259" key="3">
    <source>
        <dbReference type="Pfam" id="PF03816"/>
    </source>
</evidence>
<keyword evidence="2" id="KW-0732">Signal</keyword>
<feature type="domain" description="Cell envelope-related transcriptional attenuator" evidence="3">
    <location>
        <begin position="57"/>
        <end position="198"/>
    </location>
</feature>
<reference evidence="4 5" key="1">
    <citation type="submission" date="2022-08" db="EMBL/GenBank/DDBJ databases">
        <title>Aerococcaceae sp. nov isolated from spoiled eye mask.</title>
        <authorList>
            <person name="Zhou G."/>
            <person name="Xie X.-B."/>
            <person name="Shi Q.-S."/>
            <person name="Wang Y.-S."/>
            <person name="Wen X."/>
            <person name="Peng H."/>
            <person name="Yang X.-J."/>
            <person name="Tao H.-B."/>
            <person name="Huang X.-M."/>
        </authorList>
    </citation>
    <scope>NUCLEOTIDE SEQUENCE [LARGE SCALE GENOMIC DNA]</scope>
    <source>
        <strain evidence="5">DM20194951</strain>
    </source>
</reference>
<protein>
    <submittedName>
        <fullName evidence="4">LCP family protein</fullName>
    </submittedName>
</protein>
<dbReference type="InterPro" id="IPR004474">
    <property type="entry name" value="LytR_CpsA_psr"/>
</dbReference>
<gene>
    <name evidence="4" type="ORF">NRE15_12290</name>
</gene>